<dbReference type="InterPro" id="IPR011009">
    <property type="entry name" value="Kinase-like_dom_sf"/>
</dbReference>
<dbReference type="EC" id="2.7.11.1" evidence="1"/>
<evidence type="ECO:0000256" key="1">
    <source>
        <dbReference type="ARBA" id="ARBA00012513"/>
    </source>
</evidence>
<evidence type="ECO:0000259" key="7">
    <source>
        <dbReference type="PROSITE" id="PS50011"/>
    </source>
</evidence>
<dbReference type="PANTHER" id="PTHR44167">
    <property type="entry name" value="OVARIAN-SPECIFIC SERINE/THREONINE-PROTEIN KINASE LOK-RELATED"/>
    <property type="match status" value="1"/>
</dbReference>
<feature type="domain" description="Protein kinase" evidence="7">
    <location>
        <begin position="1"/>
        <end position="307"/>
    </location>
</feature>
<dbReference type="EMBL" id="JARAOO010000014">
    <property type="protein sequence ID" value="KAJ7944684.1"/>
    <property type="molecule type" value="Genomic_DNA"/>
</dbReference>
<dbReference type="Proteomes" id="UP001163823">
    <property type="component" value="Chromosome 14"/>
</dbReference>
<organism evidence="8 9">
    <name type="scientific">Quillaja saponaria</name>
    <name type="common">Soap bark tree</name>
    <dbReference type="NCBI Taxonomy" id="32244"/>
    <lineage>
        <taxon>Eukaryota</taxon>
        <taxon>Viridiplantae</taxon>
        <taxon>Streptophyta</taxon>
        <taxon>Embryophyta</taxon>
        <taxon>Tracheophyta</taxon>
        <taxon>Spermatophyta</taxon>
        <taxon>Magnoliopsida</taxon>
        <taxon>eudicotyledons</taxon>
        <taxon>Gunneridae</taxon>
        <taxon>Pentapetalae</taxon>
        <taxon>rosids</taxon>
        <taxon>fabids</taxon>
        <taxon>Fabales</taxon>
        <taxon>Quillajaceae</taxon>
        <taxon>Quillaja</taxon>
    </lineage>
</organism>
<evidence type="ECO:0000313" key="9">
    <source>
        <dbReference type="Proteomes" id="UP001163823"/>
    </source>
</evidence>
<gene>
    <name evidence="8" type="ORF">O6P43_034037</name>
</gene>
<dbReference type="KEGG" id="qsa:O6P43_034037"/>
<dbReference type="AlphaFoldDB" id="A0AAD7P7G0"/>
<dbReference type="PROSITE" id="PS50011">
    <property type="entry name" value="PROTEIN_KINASE_DOM"/>
    <property type="match status" value="1"/>
</dbReference>
<evidence type="ECO:0000313" key="8">
    <source>
        <dbReference type="EMBL" id="KAJ7944684.1"/>
    </source>
</evidence>
<evidence type="ECO:0000256" key="2">
    <source>
        <dbReference type="ARBA" id="ARBA00022527"/>
    </source>
</evidence>
<dbReference type="GO" id="GO:0005524">
    <property type="term" value="F:ATP binding"/>
    <property type="evidence" value="ECO:0007669"/>
    <property type="project" value="UniProtKB-KW"/>
</dbReference>
<evidence type="ECO:0000256" key="3">
    <source>
        <dbReference type="ARBA" id="ARBA00022679"/>
    </source>
</evidence>
<comment type="caution">
    <text evidence="8">The sequence shown here is derived from an EMBL/GenBank/DDBJ whole genome shotgun (WGS) entry which is preliminary data.</text>
</comment>
<dbReference type="SUPFAM" id="SSF56112">
    <property type="entry name" value="Protein kinase-like (PK-like)"/>
    <property type="match status" value="1"/>
</dbReference>
<keyword evidence="9" id="KW-1185">Reference proteome</keyword>
<sequence length="307" mass="34311">MLNLEISFFLVRSVKVTSSISISLWIFIRRMDVSLSVSYHSSLYCQTKQGYDPRIEHFRLPTAKSLSPTKTRKLPEARSSEVVNPQTRRYSKLSLEPNYLKRKSLGQLETNDGSGIWNVIKSQGADGSGITSAKDVTSTRNSSAEKLREALPCKDRKELINLFQEAIRSSNQEASSVPAPMRKTVAAPHRKLDSKLVYITPMPLHSTGIGSTSAGLLKIKGDKQNREGACVGTIGFRAPEVLFKSRHQGPKVDIWSAGVTLLYLMIGRTPFIGDPEENIKDIAKLRGSEHLWEVARPHNRECFFLLN</sequence>
<dbReference type="Pfam" id="PF00069">
    <property type="entry name" value="Pkinase"/>
    <property type="match status" value="1"/>
</dbReference>
<proteinExistence type="predicted"/>
<accession>A0AAD7P7G0</accession>
<keyword evidence="6" id="KW-0067">ATP-binding</keyword>
<reference evidence="8" key="1">
    <citation type="journal article" date="2023" name="Science">
        <title>Elucidation of the pathway for biosynthesis of saponin adjuvants from the soapbark tree.</title>
        <authorList>
            <person name="Reed J."/>
            <person name="Orme A."/>
            <person name="El-Demerdash A."/>
            <person name="Owen C."/>
            <person name="Martin L.B.B."/>
            <person name="Misra R.C."/>
            <person name="Kikuchi S."/>
            <person name="Rejzek M."/>
            <person name="Martin A.C."/>
            <person name="Harkess A."/>
            <person name="Leebens-Mack J."/>
            <person name="Louveau T."/>
            <person name="Stephenson M.J."/>
            <person name="Osbourn A."/>
        </authorList>
    </citation>
    <scope>NUCLEOTIDE SEQUENCE</scope>
    <source>
        <strain evidence="8">S10</strain>
    </source>
</reference>
<dbReference type="GO" id="GO:0005634">
    <property type="term" value="C:nucleus"/>
    <property type="evidence" value="ECO:0007669"/>
    <property type="project" value="TreeGrafter"/>
</dbReference>
<keyword evidence="5 8" id="KW-0418">Kinase</keyword>
<keyword evidence="3" id="KW-0808">Transferase</keyword>
<evidence type="ECO:0000256" key="4">
    <source>
        <dbReference type="ARBA" id="ARBA00022741"/>
    </source>
</evidence>
<dbReference type="InterPro" id="IPR000719">
    <property type="entry name" value="Prot_kinase_dom"/>
</dbReference>
<dbReference type="Gene3D" id="1.10.510.10">
    <property type="entry name" value="Transferase(Phosphotransferase) domain 1"/>
    <property type="match status" value="1"/>
</dbReference>
<keyword evidence="4" id="KW-0547">Nucleotide-binding</keyword>
<dbReference type="GO" id="GO:0004674">
    <property type="term" value="F:protein serine/threonine kinase activity"/>
    <property type="evidence" value="ECO:0007669"/>
    <property type="project" value="UniProtKB-KW"/>
</dbReference>
<name>A0AAD7P7G0_QUISA</name>
<dbReference type="GO" id="GO:0044773">
    <property type="term" value="P:mitotic DNA damage checkpoint signaling"/>
    <property type="evidence" value="ECO:0007669"/>
    <property type="project" value="TreeGrafter"/>
</dbReference>
<dbReference type="PANTHER" id="PTHR44167:SF23">
    <property type="entry name" value="CDC7 KINASE, ISOFORM A-RELATED"/>
    <property type="match status" value="1"/>
</dbReference>
<keyword evidence="2" id="KW-0723">Serine/threonine-protein kinase</keyword>
<evidence type="ECO:0000256" key="6">
    <source>
        <dbReference type="ARBA" id="ARBA00022840"/>
    </source>
</evidence>
<protein>
    <recommendedName>
        <fullName evidence="1">non-specific serine/threonine protein kinase</fullName>
        <ecNumber evidence="1">2.7.11.1</ecNumber>
    </recommendedName>
</protein>
<evidence type="ECO:0000256" key="5">
    <source>
        <dbReference type="ARBA" id="ARBA00022777"/>
    </source>
</evidence>